<proteinExistence type="predicted"/>
<accession>A0ABP4ESP2</accession>
<dbReference type="InterPro" id="IPR036890">
    <property type="entry name" value="HATPase_C_sf"/>
</dbReference>
<feature type="compositionally biased region" description="Low complexity" evidence="2">
    <location>
        <begin position="1"/>
        <end position="19"/>
    </location>
</feature>
<organism evidence="4 5">
    <name type="scientific">Kitasatospora arboriphila</name>
    <dbReference type="NCBI Taxonomy" id="258052"/>
    <lineage>
        <taxon>Bacteria</taxon>
        <taxon>Bacillati</taxon>
        <taxon>Actinomycetota</taxon>
        <taxon>Actinomycetes</taxon>
        <taxon>Kitasatosporales</taxon>
        <taxon>Streptomycetaceae</taxon>
        <taxon>Kitasatospora</taxon>
    </lineage>
</organism>
<dbReference type="InterPro" id="IPR050267">
    <property type="entry name" value="Anti-sigma-factor_SerPK"/>
</dbReference>
<keyword evidence="5" id="KW-1185">Reference proteome</keyword>
<dbReference type="SUPFAM" id="SSF55874">
    <property type="entry name" value="ATPase domain of HSP90 chaperone/DNA topoisomerase II/histidine kinase"/>
    <property type="match status" value="1"/>
</dbReference>
<dbReference type="Pfam" id="PF13581">
    <property type="entry name" value="HATPase_c_2"/>
    <property type="match status" value="1"/>
</dbReference>
<keyword evidence="1" id="KW-0418">Kinase</keyword>
<evidence type="ECO:0000313" key="5">
    <source>
        <dbReference type="Proteomes" id="UP001499987"/>
    </source>
</evidence>
<evidence type="ECO:0000313" key="4">
    <source>
        <dbReference type="EMBL" id="GAA1124110.1"/>
    </source>
</evidence>
<dbReference type="CDD" id="cd16936">
    <property type="entry name" value="HATPase_RsbW-like"/>
    <property type="match status" value="1"/>
</dbReference>
<gene>
    <name evidence="4" type="ORF">GCM10009663_73920</name>
</gene>
<sequence length="171" mass="17913">MHDVPARPAAERPPFATTGGADGFGGRLEFWLPRRRDSVREARRRLRDLMAVCEPWDARTAGHFTGDGALVLSELATNAVVHARCRGGRVQFRLRYGTPGLLLEVSDPDGGCGPGEVPRIAEEFPEGGRGLEIVGALAAAWGWLPQAAGGGAGKTVWALIAPPGAAGPAEG</sequence>
<evidence type="ECO:0000256" key="1">
    <source>
        <dbReference type="ARBA" id="ARBA00022527"/>
    </source>
</evidence>
<feature type="region of interest" description="Disordered" evidence="2">
    <location>
        <begin position="1"/>
        <end position="21"/>
    </location>
</feature>
<evidence type="ECO:0000256" key="2">
    <source>
        <dbReference type="SAM" id="MobiDB-lite"/>
    </source>
</evidence>
<protein>
    <recommendedName>
        <fullName evidence="3">Histidine kinase/HSP90-like ATPase domain-containing protein</fullName>
    </recommendedName>
</protein>
<dbReference type="RefSeq" id="WP_344628154.1">
    <property type="nucleotide sequence ID" value="NZ_BAAALD010000143.1"/>
</dbReference>
<feature type="domain" description="Histidine kinase/HSP90-like ATPase" evidence="3">
    <location>
        <begin position="33"/>
        <end position="140"/>
    </location>
</feature>
<dbReference type="Proteomes" id="UP001499987">
    <property type="component" value="Unassembled WGS sequence"/>
</dbReference>
<dbReference type="Gene3D" id="3.30.565.10">
    <property type="entry name" value="Histidine kinase-like ATPase, C-terminal domain"/>
    <property type="match status" value="1"/>
</dbReference>
<dbReference type="PANTHER" id="PTHR35526:SF3">
    <property type="entry name" value="ANTI-SIGMA-F FACTOR RSBW"/>
    <property type="match status" value="1"/>
</dbReference>
<keyword evidence="1" id="KW-0808">Transferase</keyword>
<dbReference type="PANTHER" id="PTHR35526">
    <property type="entry name" value="ANTI-SIGMA-F FACTOR RSBW-RELATED"/>
    <property type="match status" value="1"/>
</dbReference>
<keyword evidence="1" id="KW-0723">Serine/threonine-protein kinase</keyword>
<comment type="caution">
    <text evidence="4">The sequence shown here is derived from an EMBL/GenBank/DDBJ whole genome shotgun (WGS) entry which is preliminary data.</text>
</comment>
<dbReference type="EMBL" id="BAAALD010000143">
    <property type="protein sequence ID" value="GAA1124110.1"/>
    <property type="molecule type" value="Genomic_DNA"/>
</dbReference>
<dbReference type="InterPro" id="IPR003594">
    <property type="entry name" value="HATPase_dom"/>
</dbReference>
<evidence type="ECO:0000259" key="3">
    <source>
        <dbReference type="Pfam" id="PF13581"/>
    </source>
</evidence>
<reference evidence="5" key="1">
    <citation type="journal article" date="2019" name="Int. J. Syst. Evol. Microbiol.">
        <title>The Global Catalogue of Microorganisms (GCM) 10K type strain sequencing project: providing services to taxonomists for standard genome sequencing and annotation.</title>
        <authorList>
            <consortium name="The Broad Institute Genomics Platform"/>
            <consortium name="The Broad Institute Genome Sequencing Center for Infectious Disease"/>
            <person name="Wu L."/>
            <person name="Ma J."/>
        </authorList>
    </citation>
    <scope>NUCLEOTIDE SEQUENCE [LARGE SCALE GENOMIC DNA]</scope>
    <source>
        <strain evidence="5">JCM 13002</strain>
    </source>
</reference>
<name>A0ABP4ESP2_9ACTN</name>